<dbReference type="InterPro" id="IPR013087">
    <property type="entry name" value="Znf_C2H2_type"/>
</dbReference>
<dbReference type="SMART" id="SM00857">
    <property type="entry name" value="Resolvase"/>
    <property type="match status" value="1"/>
</dbReference>
<evidence type="ECO:0000313" key="4">
    <source>
        <dbReference type="EMBL" id="OHT55258.1"/>
    </source>
</evidence>
<dbReference type="GO" id="GO:0003677">
    <property type="term" value="F:DNA binding"/>
    <property type="evidence" value="ECO:0007669"/>
    <property type="project" value="UniProtKB-KW"/>
</dbReference>
<evidence type="ECO:0000313" key="5">
    <source>
        <dbReference type="Proteomes" id="UP000180113"/>
    </source>
</evidence>
<keyword evidence="2" id="KW-0233">DNA recombination</keyword>
<gene>
    <name evidence="4" type="ORF">BKG62_03565</name>
</gene>
<dbReference type="CDD" id="cd00338">
    <property type="entry name" value="Ser_Recombinase"/>
    <property type="match status" value="1"/>
</dbReference>
<accession>A0AB73LHD0</accession>
<feature type="domain" description="Recombinase" evidence="3">
    <location>
        <begin position="163"/>
        <end position="279"/>
    </location>
</feature>
<dbReference type="GO" id="GO:0000150">
    <property type="term" value="F:DNA strand exchange activity"/>
    <property type="evidence" value="ECO:0007669"/>
    <property type="project" value="InterPro"/>
</dbReference>
<proteinExistence type="predicted"/>
<sequence length="482" mass="54855">MVDAGQRVLGRIRLSRLTDESTSKERQQEIIEQWAAMHGHTIVGWAEDMDVSRSVDPFDTPELGGWLTKPEKIEQWDIVATWKLDRLATGSIYLNKTMHWCFQHEKIIVSVTENFDLSTWVGRMIANVIAGVAEGELEAIKERTKASRKKLVQTGRWPGGRAPYGYRPVKIPEGGWALEIDPEQEAVILRTAAEIIDGAAFEAVAKRLREEDVPTPRGGKWAPSVLKRMLTNKSLLGHSTYRRETVRDEQGNPVLVADPILQLDEWNRLQAAAEARTVAPRRTRQTSPLLDIVKCWECEENLAYKYYKTRHCYYHCRHSGDHTQMIRSEAVEEWLEGAFLSEVGDDLAQERIYVPAENNRQSLDEATKAADELTGLLATVSSDTMRTRVLGQLSALDKKISELEKTPARAAHWELRQMDYTYREEWERSDTEGRRQLLLRSEITASIKLTDRPANGSGNAGVYHTRLNIPEDVLERLAANRD</sequence>
<dbReference type="InterPro" id="IPR050639">
    <property type="entry name" value="SSR_resolvase"/>
</dbReference>
<dbReference type="SUPFAM" id="SSF53041">
    <property type="entry name" value="Resolvase-like"/>
    <property type="match status" value="1"/>
</dbReference>
<dbReference type="Pfam" id="PF07508">
    <property type="entry name" value="Recombinase"/>
    <property type="match status" value="1"/>
</dbReference>
<dbReference type="PANTHER" id="PTHR30461:SF2">
    <property type="entry name" value="SERINE RECOMBINASE PINE-RELATED"/>
    <property type="match status" value="1"/>
</dbReference>
<reference evidence="4 5" key="1">
    <citation type="submission" date="2016-10" db="EMBL/GenBank/DDBJ databases">
        <title>Evaluation of Human, Animal and Environmental Mycobacterium chelonae Isolates by Core Genome Phylogenomic Analysis, Targeted Gene Comparison, and Anti-microbial Susceptibility Patterns: A Tale of Mistaken Identities.</title>
        <authorList>
            <person name="Fogelson S.B."/>
            <person name="Camus A.C."/>
            <person name="Lorenz W."/>
            <person name="Vasireddy R."/>
            <person name="Vasireddy S."/>
            <person name="Smith T."/>
            <person name="Brown-Elliott B.A."/>
            <person name="Wallace R.J.Jr."/>
            <person name="Hasan N.A."/>
            <person name="Reischl U."/>
            <person name="Sanchez S."/>
        </authorList>
    </citation>
    <scope>NUCLEOTIDE SEQUENCE [LARGE SCALE GENOMIC DNA]</scope>
    <source>
        <strain evidence="4 5">42895</strain>
    </source>
</reference>
<evidence type="ECO:0000259" key="3">
    <source>
        <dbReference type="PROSITE" id="PS51737"/>
    </source>
</evidence>
<dbReference type="Gene3D" id="3.90.1750.20">
    <property type="entry name" value="Putative Large Serine Recombinase, Chain B, Domain 2"/>
    <property type="match status" value="1"/>
</dbReference>
<dbReference type="EMBL" id="MLHW01000001">
    <property type="protein sequence ID" value="OHT55258.1"/>
    <property type="molecule type" value="Genomic_DNA"/>
</dbReference>
<dbReference type="PANTHER" id="PTHR30461">
    <property type="entry name" value="DNA-INVERTASE FROM LAMBDOID PROPHAGE"/>
    <property type="match status" value="1"/>
</dbReference>
<dbReference type="InterPro" id="IPR036162">
    <property type="entry name" value="Resolvase-like_N_sf"/>
</dbReference>
<dbReference type="Proteomes" id="UP000180113">
    <property type="component" value="Unassembled WGS sequence"/>
</dbReference>
<evidence type="ECO:0000256" key="1">
    <source>
        <dbReference type="ARBA" id="ARBA00023125"/>
    </source>
</evidence>
<dbReference type="Gene3D" id="3.40.50.1390">
    <property type="entry name" value="Resolvase, N-terminal catalytic domain"/>
    <property type="match status" value="1"/>
</dbReference>
<dbReference type="AlphaFoldDB" id="A0AB73LHD0"/>
<evidence type="ECO:0000256" key="2">
    <source>
        <dbReference type="ARBA" id="ARBA00023172"/>
    </source>
</evidence>
<comment type="caution">
    <text evidence="4">The sequence shown here is derived from an EMBL/GenBank/DDBJ whole genome shotgun (WGS) entry which is preliminary data.</text>
</comment>
<protein>
    <recommendedName>
        <fullName evidence="3">Recombinase domain-containing protein</fullName>
    </recommendedName>
</protein>
<organism evidence="4 5">
    <name type="scientific">Mycobacteroides chelonae</name>
    <name type="common">Mycobacterium chelonae</name>
    <dbReference type="NCBI Taxonomy" id="1774"/>
    <lineage>
        <taxon>Bacteria</taxon>
        <taxon>Bacillati</taxon>
        <taxon>Actinomycetota</taxon>
        <taxon>Actinomycetes</taxon>
        <taxon>Mycobacteriales</taxon>
        <taxon>Mycobacteriaceae</taxon>
        <taxon>Mycobacteroides</taxon>
    </lineage>
</organism>
<dbReference type="InterPro" id="IPR038109">
    <property type="entry name" value="DNA_bind_recomb_sf"/>
</dbReference>
<name>A0AB73LHD0_MYCCH</name>
<dbReference type="Pfam" id="PF00239">
    <property type="entry name" value="Resolvase"/>
    <property type="match status" value="1"/>
</dbReference>
<dbReference type="InterPro" id="IPR006119">
    <property type="entry name" value="Resolv_N"/>
</dbReference>
<dbReference type="PROSITE" id="PS51737">
    <property type="entry name" value="RECOMBINASE_DNA_BIND"/>
    <property type="match status" value="1"/>
</dbReference>
<dbReference type="InterPro" id="IPR011109">
    <property type="entry name" value="DNA_bind_recombinase_dom"/>
</dbReference>
<dbReference type="PROSITE" id="PS00028">
    <property type="entry name" value="ZINC_FINGER_C2H2_1"/>
    <property type="match status" value="1"/>
</dbReference>
<keyword evidence="1" id="KW-0238">DNA-binding</keyword>
<dbReference type="RefSeq" id="WP_044104303.1">
    <property type="nucleotide sequence ID" value="NZ_JAPDRD010000001.1"/>
</dbReference>